<keyword evidence="7" id="KW-0479">Metal-binding</keyword>
<reference evidence="18 19" key="1">
    <citation type="submission" date="2024-02" db="EMBL/GenBank/DDBJ databases">
        <title>First draft genome assembly of two strains of Seiridium cardinale.</title>
        <authorList>
            <person name="Emiliani G."/>
            <person name="Scali E."/>
        </authorList>
    </citation>
    <scope>NUCLEOTIDE SEQUENCE [LARGE SCALE GENOMIC DNA]</scope>
    <source>
        <strain evidence="18 19">BM-138-000479</strain>
    </source>
</reference>
<dbReference type="Pfam" id="PF20750">
    <property type="entry name" value="PAP_NTPase"/>
    <property type="match status" value="1"/>
</dbReference>
<dbReference type="Proteomes" id="UP001465668">
    <property type="component" value="Unassembled WGS sequence"/>
</dbReference>
<feature type="region of interest" description="Disordered" evidence="13">
    <location>
        <begin position="450"/>
        <end position="488"/>
    </location>
</feature>
<dbReference type="InterPro" id="IPR011068">
    <property type="entry name" value="NuclTrfase_I-like_C"/>
</dbReference>
<feature type="transmembrane region" description="Helical" evidence="14">
    <location>
        <begin position="230"/>
        <end position="249"/>
    </location>
</feature>
<evidence type="ECO:0000256" key="10">
    <source>
        <dbReference type="ARBA" id="ARBA00022842"/>
    </source>
</evidence>
<dbReference type="InterPro" id="IPR007012">
    <property type="entry name" value="PolA_pol_cen_dom"/>
</dbReference>
<name>A0ABR2XPG8_9PEZI</name>
<evidence type="ECO:0000256" key="5">
    <source>
        <dbReference type="ARBA" id="ARBA00022664"/>
    </source>
</evidence>
<feature type="compositionally biased region" description="Low complexity" evidence="13">
    <location>
        <begin position="11"/>
        <end position="23"/>
    </location>
</feature>
<evidence type="ECO:0000256" key="11">
    <source>
        <dbReference type="ARBA" id="ARBA00023242"/>
    </source>
</evidence>
<comment type="similarity">
    <text evidence="4 12">Belongs to the poly(A) polymerase family.</text>
</comment>
<evidence type="ECO:0000256" key="14">
    <source>
        <dbReference type="SAM" id="Phobius"/>
    </source>
</evidence>
<dbReference type="PANTHER" id="PTHR10682:SF10">
    <property type="entry name" value="POLYNUCLEOTIDE ADENYLYLTRANSFERASE"/>
    <property type="match status" value="1"/>
</dbReference>
<comment type="catalytic activity">
    <reaction evidence="12">
        <text>RNA(n) + ATP = RNA(n)-3'-adenine ribonucleotide + diphosphate</text>
        <dbReference type="Rhea" id="RHEA:11332"/>
        <dbReference type="Rhea" id="RHEA-COMP:14527"/>
        <dbReference type="Rhea" id="RHEA-COMP:17347"/>
        <dbReference type="ChEBI" id="CHEBI:30616"/>
        <dbReference type="ChEBI" id="CHEBI:33019"/>
        <dbReference type="ChEBI" id="CHEBI:140395"/>
        <dbReference type="ChEBI" id="CHEBI:173115"/>
        <dbReference type="EC" id="2.7.7.19"/>
    </reaction>
</comment>
<dbReference type="Gene3D" id="3.30.70.590">
    <property type="entry name" value="Poly(A) polymerase predicted RNA binding domain"/>
    <property type="match status" value="1"/>
</dbReference>
<protein>
    <recommendedName>
        <fullName evidence="12">Poly(A) polymerase</fullName>
        <ecNumber evidence="12">2.7.7.19</ecNumber>
    </recommendedName>
</protein>
<dbReference type="CDD" id="cd05402">
    <property type="entry name" value="NT_PAP_TUTase"/>
    <property type="match status" value="1"/>
</dbReference>
<feature type="region of interest" description="Disordered" evidence="13">
    <location>
        <begin position="1"/>
        <end position="23"/>
    </location>
</feature>
<dbReference type="SUPFAM" id="SSF55003">
    <property type="entry name" value="PAP/Archaeal CCA-adding enzyme, C-terminal domain"/>
    <property type="match status" value="1"/>
</dbReference>
<dbReference type="SUPFAM" id="SSF81631">
    <property type="entry name" value="PAP/OAS1 substrate-binding domain"/>
    <property type="match status" value="1"/>
</dbReference>
<comment type="cofactor">
    <cofactor evidence="2">
        <name>Mg(2+)</name>
        <dbReference type="ChEBI" id="CHEBI:18420"/>
    </cofactor>
</comment>
<dbReference type="Gene3D" id="3.30.460.10">
    <property type="entry name" value="Beta Polymerase, domain 2"/>
    <property type="match status" value="1"/>
</dbReference>
<gene>
    <name evidence="18" type="ORF">SCAR479_07494</name>
</gene>
<dbReference type="InterPro" id="IPR043519">
    <property type="entry name" value="NT_sf"/>
</dbReference>
<evidence type="ECO:0000256" key="13">
    <source>
        <dbReference type="SAM" id="MobiDB-lite"/>
    </source>
</evidence>
<evidence type="ECO:0000256" key="4">
    <source>
        <dbReference type="ARBA" id="ARBA00010912"/>
    </source>
</evidence>
<evidence type="ECO:0000256" key="12">
    <source>
        <dbReference type="PIRNR" id="PIRNR018425"/>
    </source>
</evidence>
<keyword evidence="14" id="KW-1133">Transmembrane helix</keyword>
<evidence type="ECO:0000259" key="16">
    <source>
        <dbReference type="Pfam" id="PF04928"/>
    </source>
</evidence>
<comment type="function">
    <text evidence="12">Polymerase that creates the 3'-poly(A) tail of mRNA's.</text>
</comment>
<feature type="domain" description="Poly(A) polymerase RNA-binding" evidence="15">
    <location>
        <begin position="361"/>
        <end position="558"/>
    </location>
</feature>
<dbReference type="EC" id="2.7.7.19" evidence="12"/>
<dbReference type="PANTHER" id="PTHR10682">
    <property type="entry name" value="POLY A POLYMERASE"/>
    <property type="match status" value="1"/>
</dbReference>
<dbReference type="Gene3D" id="1.10.1410.10">
    <property type="match status" value="1"/>
</dbReference>
<keyword evidence="6 12" id="KW-0808">Transferase</keyword>
<keyword evidence="5 12" id="KW-0507">mRNA processing</keyword>
<evidence type="ECO:0000256" key="7">
    <source>
        <dbReference type="ARBA" id="ARBA00022723"/>
    </source>
</evidence>
<evidence type="ECO:0000256" key="1">
    <source>
        <dbReference type="ARBA" id="ARBA00001936"/>
    </source>
</evidence>
<evidence type="ECO:0000256" key="9">
    <source>
        <dbReference type="ARBA" id="ARBA00022840"/>
    </source>
</evidence>
<evidence type="ECO:0000313" key="19">
    <source>
        <dbReference type="Proteomes" id="UP001465668"/>
    </source>
</evidence>
<evidence type="ECO:0000259" key="17">
    <source>
        <dbReference type="Pfam" id="PF20750"/>
    </source>
</evidence>
<proteinExistence type="inferred from homology"/>
<dbReference type="InterPro" id="IPR048840">
    <property type="entry name" value="PolA_pol_NTPase"/>
</dbReference>
<keyword evidence="19" id="KW-1185">Reference proteome</keyword>
<dbReference type="InterPro" id="IPR014492">
    <property type="entry name" value="PolyA_polymerase"/>
</dbReference>
<evidence type="ECO:0000256" key="2">
    <source>
        <dbReference type="ARBA" id="ARBA00001946"/>
    </source>
</evidence>
<dbReference type="EMBL" id="JARVKM010000032">
    <property type="protein sequence ID" value="KAK9775678.1"/>
    <property type="molecule type" value="Genomic_DNA"/>
</dbReference>
<evidence type="ECO:0000256" key="3">
    <source>
        <dbReference type="ARBA" id="ARBA00004123"/>
    </source>
</evidence>
<dbReference type="InterPro" id="IPR007010">
    <property type="entry name" value="PolA_pol_RNA-bd_dom"/>
</dbReference>
<dbReference type="Pfam" id="PF04926">
    <property type="entry name" value="PAP_RNA-bind"/>
    <property type="match status" value="1"/>
</dbReference>
<comment type="cofactor">
    <cofactor evidence="1">
        <name>Mn(2+)</name>
        <dbReference type="ChEBI" id="CHEBI:29035"/>
    </cofactor>
</comment>
<dbReference type="Pfam" id="PF04928">
    <property type="entry name" value="PAP_central"/>
    <property type="match status" value="1"/>
</dbReference>
<keyword evidence="11 12" id="KW-0539">Nucleus</keyword>
<keyword evidence="14" id="KW-0472">Membrane</keyword>
<evidence type="ECO:0000256" key="8">
    <source>
        <dbReference type="ARBA" id="ARBA00022741"/>
    </source>
</evidence>
<comment type="subcellular location">
    <subcellularLocation>
        <location evidence="3 12">Nucleus</location>
    </subcellularLocation>
</comment>
<organism evidence="18 19">
    <name type="scientific">Seiridium cardinale</name>
    <dbReference type="NCBI Taxonomy" id="138064"/>
    <lineage>
        <taxon>Eukaryota</taxon>
        <taxon>Fungi</taxon>
        <taxon>Dikarya</taxon>
        <taxon>Ascomycota</taxon>
        <taxon>Pezizomycotina</taxon>
        <taxon>Sordariomycetes</taxon>
        <taxon>Xylariomycetidae</taxon>
        <taxon>Amphisphaeriales</taxon>
        <taxon>Sporocadaceae</taxon>
        <taxon>Seiridium</taxon>
    </lineage>
</organism>
<feature type="domain" description="Poly(A) polymerase central" evidence="16">
    <location>
        <begin position="214"/>
        <end position="358"/>
    </location>
</feature>
<dbReference type="PIRSF" id="PIRSF018425">
    <property type="entry name" value="PolyA_polymerase"/>
    <property type="match status" value="1"/>
</dbReference>
<keyword evidence="8 12" id="KW-0547">Nucleotide-binding</keyword>
<accession>A0ABR2XPG8</accession>
<feature type="region of interest" description="Disordered" evidence="13">
    <location>
        <begin position="548"/>
        <end position="586"/>
    </location>
</feature>
<feature type="domain" description="Poly(A) polymerase nucleotidyltransferase" evidence="17">
    <location>
        <begin position="9"/>
        <end position="209"/>
    </location>
</feature>
<evidence type="ECO:0000256" key="6">
    <source>
        <dbReference type="ARBA" id="ARBA00022679"/>
    </source>
</evidence>
<keyword evidence="10" id="KW-0460">Magnesium</keyword>
<keyword evidence="14" id="KW-0812">Transmembrane</keyword>
<feature type="compositionally biased region" description="Polar residues" evidence="13">
    <location>
        <begin position="570"/>
        <end position="585"/>
    </location>
</feature>
<evidence type="ECO:0000259" key="15">
    <source>
        <dbReference type="Pfam" id="PF04926"/>
    </source>
</evidence>
<keyword evidence="9 12" id="KW-0067">ATP-binding</keyword>
<dbReference type="SUPFAM" id="SSF81301">
    <property type="entry name" value="Nucleotidyltransferase"/>
    <property type="match status" value="1"/>
</dbReference>
<evidence type="ECO:0000313" key="18">
    <source>
        <dbReference type="EMBL" id="KAK9775678.1"/>
    </source>
</evidence>
<comment type="caution">
    <text evidence="18">The sequence shown here is derived from an EMBL/GenBank/DDBJ whole genome shotgun (WGS) entry which is preliminary data.</text>
</comment>
<sequence length="665" mass="74182">MASSEKSYGVTPPIATALPTPAETQSTNALLEELKRQGTYETTEETNKRHKVLADLQRITDEFVRRIAKEKEPHNTALIREARGEVFTYGSFCLGVYGPGSDIDTLVCAPRYVTREHYFKIFPGILVEMAPKGSITDLTPVEDAFVPIIKFEYWGISIDLIFARIATLTQFPKHKELHLTDNQYLRGLDEAELRSVNGTRVTNEILNLVPEKATFRLALRAIKLWAQRRAIYANIIGFPGGVVWAMLVARICQLYPKAAAATIVAKFFVIIRQWPWPSPVMLKQMEDGPLNVRVWNPRIYKGDSFHLMPVITPAYPQMCATFNITHSNKAVIQRELERARDIASDIVAGVRPWEDLFVKHTFFTSGYKYYLAVIVTSKDKEAHKIWSGFVESKVRVLVSSVERHASIAIAHPFNKGFDRLHKVKGEEQFNAVVDGKLSYVCKEDEVQAVPAEEEPGNDNVTEATQKPEDGIKPDVPLKSGAEDLPAPDDKVYTTTHYIGLELAEGAKSLDLSFQVNEFKDLCFNWDKYKSELNFLSIQHVKNINLPDDVFEPGEVKPTRPLKRPGAPNGAASQRTTKRPNPSSSDVCRDERWIANLTDLLAPTPMLGELLTPGVGTTAGETTTANGCRLNAAARATSLFTAHVLANIAAEWTISVPSETICYPAL</sequence>